<dbReference type="AlphaFoldDB" id="A0A8J3EGJ9"/>
<dbReference type="Gene3D" id="3.20.20.10">
    <property type="entry name" value="Alanine racemase"/>
    <property type="match status" value="1"/>
</dbReference>
<dbReference type="Pfam" id="PF01168">
    <property type="entry name" value="Ala_racemase_N"/>
    <property type="match status" value="1"/>
</dbReference>
<keyword evidence="2" id="KW-0456">Lyase</keyword>
<keyword evidence="5" id="KW-1185">Reference proteome</keyword>
<dbReference type="RefSeq" id="WP_188790058.1">
    <property type="nucleotide sequence ID" value="NZ_BMJV01000003.1"/>
</dbReference>
<dbReference type="SMART" id="SM01119">
    <property type="entry name" value="D-ser_dehydrat"/>
    <property type="match status" value="1"/>
</dbReference>
<comment type="caution">
    <text evidence="4">The sequence shown here is derived from an EMBL/GenBank/DDBJ whole genome shotgun (WGS) entry which is preliminary data.</text>
</comment>
<dbReference type="EMBL" id="BMJV01000003">
    <property type="protein sequence ID" value="GGG71897.1"/>
    <property type="molecule type" value="Genomic_DNA"/>
</dbReference>
<evidence type="ECO:0000256" key="2">
    <source>
        <dbReference type="ARBA" id="ARBA00023239"/>
    </source>
</evidence>
<dbReference type="PANTHER" id="PTHR28004:SF2">
    <property type="entry name" value="D-SERINE DEHYDRATASE"/>
    <property type="match status" value="1"/>
</dbReference>
<dbReference type="InterPro" id="IPR026956">
    <property type="entry name" value="D-ser_dehydrat-like_dom"/>
</dbReference>
<dbReference type="SUPFAM" id="SSF51419">
    <property type="entry name" value="PLP-binding barrel"/>
    <property type="match status" value="1"/>
</dbReference>
<comment type="similarity">
    <text evidence="1">Belongs to the DSD1 family.</text>
</comment>
<protein>
    <submittedName>
        <fullName evidence="4">Alanine racemase</fullName>
    </submittedName>
</protein>
<dbReference type="PANTHER" id="PTHR28004">
    <property type="entry name" value="ZGC:162816-RELATED"/>
    <property type="match status" value="1"/>
</dbReference>
<organism evidence="4 5">
    <name type="scientific">Salipiger pallidus</name>
    <dbReference type="NCBI Taxonomy" id="1775170"/>
    <lineage>
        <taxon>Bacteria</taxon>
        <taxon>Pseudomonadati</taxon>
        <taxon>Pseudomonadota</taxon>
        <taxon>Alphaproteobacteria</taxon>
        <taxon>Rhodobacterales</taxon>
        <taxon>Roseobacteraceae</taxon>
        <taxon>Salipiger</taxon>
    </lineage>
</organism>
<dbReference type="Gene3D" id="2.40.37.20">
    <property type="entry name" value="D-serine dehydratase-like domain"/>
    <property type="match status" value="1"/>
</dbReference>
<proteinExistence type="inferred from homology"/>
<dbReference type="Proteomes" id="UP000617145">
    <property type="component" value="Unassembled WGS sequence"/>
</dbReference>
<evidence type="ECO:0000259" key="3">
    <source>
        <dbReference type="SMART" id="SM01119"/>
    </source>
</evidence>
<feature type="domain" description="D-serine dehydratase-like" evidence="3">
    <location>
        <begin position="254"/>
        <end position="361"/>
    </location>
</feature>
<accession>A0A8J3EGJ9</accession>
<name>A0A8J3EGJ9_9RHOB</name>
<evidence type="ECO:0000313" key="4">
    <source>
        <dbReference type="EMBL" id="GGG71897.1"/>
    </source>
</evidence>
<dbReference type="InterPro" id="IPR029066">
    <property type="entry name" value="PLP-binding_barrel"/>
</dbReference>
<dbReference type="InterPro" id="IPR051466">
    <property type="entry name" value="D-amino_acid_metab_enzyme"/>
</dbReference>
<dbReference type="Pfam" id="PF14031">
    <property type="entry name" value="D-ser_dehydrat"/>
    <property type="match status" value="1"/>
</dbReference>
<reference evidence="4" key="1">
    <citation type="journal article" date="2014" name="Int. J. Syst. Evol. Microbiol.">
        <title>Complete genome sequence of Corynebacterium casei LMG S-19264T (=DSM 44701T), isolated from a smear-ripened cheese.</title>
        <authorList>
            <consortium name="US DOE Joint Genome Institute (JGI-PGF)"/>
            <person name="Walter F."/>
            <person name="Albersmeier A."/>
            <person name="Kalinowski J."/>
            <person name="Ruckert C."/>
        </authorList>
    </citation>
    <scope>NUCLEOTIDE SEQUENCE</scope>
    <source>
        <strain evidence="4">CGMCC 1.15762</strain>
    </source>
</reference>
<dbReference type="InterPro" id="IPR001608">
    <property type="entry name" value="Ala_racemase_N"/>
</dbReference>
<sequence length="375" mass="39219">MTSLSDRDTPFLALDPTRLDANAARMRARVEALGPRLRPHLKTVKSVPAARRILGEMTNPATVSTLQEAEAFADAGCTDLIYAVGIAPAKLPRVAALRARGVDIAVILDSPAQALAVAEASRTAGAAIPALIEIDCDGKRAGIRSGDPALTIIGRILDSGAELRGVLTHGGGSYGYFTPEDQRQMAAEERFAAVTAAERLRADGLPCPVVSIGSTPSAHFTTDLGGVTEVRAGVYTLMDLMMVNCGVGGIGDIAATVVCTVIGHQPDRGVILTDAGYMALSKDHGTASMPVDQGFGVVAMLDGTPIPDLLVTATSQEHGQLSIRPGSDAPLPELPIGTRLRIYPNHACATVAMHRSFAVLDGEKVTEDWPIMSGW</sequence>
<dbReference type="GO" id="GO:0036088">
    <property type="term" value="P:D-serine catabolic process"/>
    <property type="evidence" value="ECO:0007669"/>
    <property type="project" value="TreeGrafter"/>
</dbReference>
<evidence type="ECO:0000256" key="1">
    <source>
        <dbReference type="ARBA" id="ARBA00005323"/>
    </source>
</evidence>
<dbReference type="InterPro" id="IPR042208">
    <property type="entry name" value="D-ser_dehydrat-like_sf"/>
</dbReference>
<reference evidence="4" key="2">
    <citation type="submission" date="2020-09" db="EMBL/GenBank/DDBJ databases">
        <authorList>
            <person name="Sun Q."/>
            <person name="Zhou Y."/>
        </authorList>
    </citation>
    <scope>NUCLEOTIDE SEQUENCE</scope>
    <source>
        <strain evidence="4">CGMCC 1.15762</strain>
    </source>
</reference>
<gene>
    <name evidence="4" type="ORF">GCM10011415_19810</name>
</gene>
<dbReference type="GO" id="GO:0008721">
    <property type="term" value="F:D-serine ammonia-lyase activity"/>
    <property type="evidence" value="ECO:0007669"/>
    <property type="project" value="TreeGrafter"/>
</dbReference>
<evidence type="ECO:0000313" key="5">
    <source>
        <dbReference type="Proteomes" id="UP000617145"/>
    </source>
</evidence>